<sequence>MNQQNQHSEPGTAEALQKSVERPPGIVMELDPGMKYIVRASVAGTWTLLGEITSLSVGGITKEYFVLSAALPAGATSIKISAKAATTAPTSPTFQINAVQFGSAASPAASSTLFVNTTSHIGLVWGFTNSGGVWSGSATWYHGSAGFIQIPAGGVVTLNNNTADQQLTFRAINTAP</sequence>
<accession>A0A4P2R1R1</accession>
<dbReference type="RefSeq" id="WP_207217633.1">
    <property type="nucleotide sequence ID" value="NZ_CP012672.1"/>
</dbReference>
<proteinExistence type="predicted"/>
<protein>
    <submittedName>
        <fullName evidence="2">Uncharacterized protein</fullName>
    </submittedName>
</protein>
<evidence type="ECO:0000313" key="2">
    <source>
        <dbReference type="EMBL" id="AUX36805.1"/>
    </source>
</evidence>
<evidence type="ECO:0000256" key="1">
    <source>
        <dbReference type="SAM" id="MobiDB-lite"/>
    </source>
</evidence>
<evidence type="ECO:0000313" key="3">
    <source>
        <dbReference type="Proteomes" id="UP000295497"/>
    </source>
</evidence>
<gene>
    <name evidence="2" type="ORF">SOCE836_090220</name>
</gene>
<dbReference type="EMBL" id="CP012672">
    <property type="protein sequence ID" value="AUX36805.1"/>
    <property type="molecule type" value="Genomic_DNA"/>
</dbReference>
<reference evidence="2 3" key="1">
    <citation type="submission" date="2015-09" db="EMBL/GenBank/DDBJ databases">
        <title>Sorangium comparison.</title>
        <authorList>
            <person name="Zaburannyi N."/>
            <person name="Bunk B."/>
            <person name="Overmann J."/>
            <person name="Mueller R."/>
        </authorList>
    </citation>
    <scope>NUCLEOTIDE SEQUENCE [LARGE SCALE GENOMIC DNA]</scope>
    <source>
        <strain evidence="2 3">So ce836</strain>
    </source>
</reference>
<dbReference type="AlphaFoldDB" id="A0A4P2R1R1"/>
<dbReference type="Proteomes" id="UP000295497">
    <property type="component" value="Chromosome"/>
</dbReference>
<name>A0A4P2R1R1_SORCE</name>
<organism evidence="2 3">
    <name type="scientific">Sorangium cellulosum</name>
    <name type="common">Polyangium cellulosum</name>
    <dbReference type="NCBI Taxonomy" id="56"/>
    <lineage>
        <taxon>Bacteria</taxon>
        <taxon>Pseudomonadati</taxon>
        <taxon>Myxococcota</taxon>
        <taxon>Polyangia</taxon>
        <taxon>Polyangiales</taxon>
        <taxon>Polyangiaceae</taxon>
        <taxon>Sorangium</taxon>
    </lineage>
</organism>
<feature type="region of interest" description="Disordered" evidence="1">
    <location>
        <begin position="1"/>
        <end position="20"/>
    </location>
</feature>